<dbReference type="Gene3D" id="3.30.559.10">
    <property type="entry name" value="Chloramphenicol acetyltransferase-like domain"/>
    <property type="match status" value="1"/>
</dbReference>
<dbReference type="SUPFAM" id="SSF52777">
    <property type="entry name" value="CoA-dependent acyltransferases"/>
    <property type="match status" value="2"/>
</dbReference>
<dbReference type="InterPro" id="IPR001242">
    <property type="entry name" value="Condensation_dom"/>
</dbReference>
<evidence type="ECO:0000259" key="2">
    <source>
        <dbReference type="Pfam" id="PF00668"/>
    </source>
</evidence>
<comment type="caution">
    <text evidence="3">The sequence shown here is derived from an EMBL/GenBank/DDBJ whole genome shotgun (WGS) entry which is preliminary data.</text>
</comment>
<organism evidence="3 4">
    <name type="scientific">Actinospica durhamensis</name>
    <dbReference type="NCBI Taxonomy" id="1508375"/>
    <lineage>
        <taxon>Bacteria</taxon>
        <taxon>Bacillati</taxon>
        <taxon>Actinomycetota</taxon>
        <taxon>Actinomycetes</taxon>
        <taxon>Catenulisporales</taxon>
        <taxon>Actinospicaceae</taxon>
        <taxon>Actinospica</taxon>
    </lineage>
</organism>
<dbReference type="RefSeq" id="WP_212530276.1">
    <property type="nucleotide sequence ID" value="NZ_JAGSOG010000109.1"/>
</dbReference>
<dbReference type="InterPro" id="IPR023213">
    <property type="entry name" value="CAT-like_dom_sf"/>
</dbReference>
<dbReference type="Pfam" id="PF00668">
    <property type="entry name" value="Condensation"/>
    <property type="match status" value="1"/>
</dbReference>
<keyword evidence="4" id="KW-1185">Reference proteome</keyword>
<evidence type="ECO:0000256" key="1">
    <source>
        <dbReference type="SAM" id="MobiDB-lite"/>
    </source>
</evidence>
<feature type="compositionally biased region" description="Basic and acidic residues" evidence="1">
    <location>
        <begin position="427"/>
        <end position="439"/>
    </location>
</feature>
<evidence type="ECO:0000313" key="3">
    <source>
        <dbReference type="EMBL" id="MBR7835786.1"/>
    </source>
</evidence>
<accession>A0A941ER14</accession>
<dbReference type="Proteomes" id="UP000675781">
    <property type="component" value="Unassembled WGS sequence"/>
</dbReference>
<dbReference type="GO" id="GO:0008610">
    <property type="term" value="P:lipid biosynthetic process"/>
    <property type="evidence" value="ECO:0007669"/>
    <property type="project" value="UniProtKB-ARBA"/>
</dbReference>
<proteinExistence type="predicted"/>
<feature type="domain" description="Condensation" evidence="2">
    <location>
        <begin position="37"/>
        <end position="299"/>
    </location>
</feature>
<dbReference type="Gene3D" id="3.30.559.30">
    <property type="entry name" value="Nonribosomal peptide synthetase, condensation domain"/>
    <property type="match status" value="1"/>
</dbReference>
<dbReference type="GO" id="GO:0003824">
    <property type="term" value="F:catalytic activity"/>
    <property type="evidence" value="ECO:0007669"/>
    <property type="project" value="InterPro"/>
</dbReference>
<dbReference type="EMBL" id="JAGSOG010000109">
    <property type="protein sequence ID" value="MBR7835786.1"/>
    <property type="molecule type" value="Genomic_DNA"/>
</dbReference>
<reference evidence="3" key="1">
    <citation type="submission" date="2021-04" db="EMBL/GenBank/DDBJ databases">
        <title>Genome based classification of Actinospica acidithermotolerans sp. nov., an actinobacterium isolated from an Indonesian hot spring.</title>
        <authorList>
            <person name="Kusuma A.B."/>
            <person name="Putra K.E."/>
            <person name="Nafisah S."/>
            <person name="Loh J."/>
            <person name="Nouioui I."/>
            <person name="Goodfellow M."/>
        </authorList>
    </citation>
    <scope>NUCLEOTIDE SEQUENCE</scope>
    <source>
        <strain evidence="3">CSCA 57</strain>
    </source>
</reference>
<sequence length="491" mass="53361">MGVVRSTVAIGFQGEGGGVGELTWGQQEIWHTIQRTGRTLNIGGALPMPPGTSVERITRMLRFWISRHPGLRTRICFMPEPRQVVAESGEIALHVLDVDDADDGNGAGAAAAAAAAEALRVEFEAPAFDYPNEWPVRMGVVRQAGEVTHMVVQYCHLAVDGGGIDAMVRDLAHLEAGAPYPPVPGPSPLELARIQATAAGRRASDKSLRYWEGLLRRIPTQRFPAPGEGLEPRFWELCCYSPALHLALQRIAARTETNTTHVLLAAYAVALARVTGIQPSVAQTVVSNRFRPGLGDLVGQISQPGLCVVEVGDVPFDEVVGRAWKAVTAGALHGYFHPAAHRAMLDRLSQERGERIDVSCFVNDRRRDAELEPGAPPPTDDELRAALARTTLHWDRKQPVFDATLFLQVDSGPDLNAPPRPTSEEQTSERSEQSERSEPEPAVFLAVWADTRHLAPPQVERFVRAMEEIAVQAALDPLAATGVRQSADFAS</sequence>
<evidence type="ECO:0000313" key="4">
    <source>
        <dbReference type="Proteomes" id="UP000675781"/>
    </source>
</evidence>
<dbReference type="AlphaFoldDB" id="A0A941ER14"/>
<feature type="region of interest" description="Disordered" evidence="1">
    <location>
        <begin position="410"/>
        <end position="440"/>
    </location>
</feature>
<protein>
    <submittedName>
        <fullName evidence="3">Condensation protein</fullName>
    </submittedName>
</protein>
<name>A0A941ER14_9ACTN</name>
<gene>
    <name evidence="3" type="ORF">KDL01_21110</name>
</gene>